<gene>
    <name evidence="10" type="primary">ATP23</name>
    <name evidence="10" type="ORF">EHS25_002989</name>
</gene>
<feature type="compositionally biased region" description="Low complexity" evidence="9">
    <location>
        <begin position="16"/>
        <end position="27"/>
    </location>
</feature>
<dbReference type="GO" id="GO:0034982">
    <property type="term" value="P:mitochondrial protein processing"/>
    <property type="evidence" value="ECO:0007669"/>
    <property type="project" value="TreeGrafter"/>
</dbReference>
<evidence type="ECO:0000256" key="7">
    <source>
        <dbReference type="ARBA" id="ARBA00023049"/>
    </source>
</evidence>
<accession>A0A427YC71</accession>
<evidence type="ECO:0000313" key="11">
    <source>
        <dbReference type="Proteomes" id="UP000279259"/>
    </source>
</evidence>
<sequence>MDSSDPSQAGPSRQTPAVASAASPESEFNPTFERWRSRFAEVTGLGLSEAQKAERTQREEQAKLERDWARCQKWKEELMTRSPMVVFMLKHLRLSGCPFPDSAIQCHPCPEDRAGGFAPEYGILLCQNRFFSKKHMEDTLAHELIHAYDHCKFNVDWLNLRHHACTEIRAANLSGDCSWTREVKRGFYAFNKQHQACVKRRAVASVMANPSCKSEEMAEKVVNEVWESCLNDTRPFDEIY</sequence>
<dbReference type="InterPro" id="IPR019165">
    <property type="entry name" value="Peptidase_M76_ATP23"/>
</dbReference>
<proteinExistence type="inferred from homology"/>
<dbReference type="GO" id="GO:0005743">
    <property type="term" value="C:mitochondrial inner membrane"/>
    <property type="evidence" value="ECO:0007669"/>
    <property type="project" value="UniProtKB-SubCell"/>
</dbReference>
<dbReference type="PANTHER" id="PTHR21711:SF0">
    <property type="entry name" value="MITOCHONDRIAL INNER MEMBRANE PROTEASE ATP23 HOMOLOG"/>
    <property type="match status" value="1"/>
</dbReference>
<evidence type="ECO:0000313" key="10">
    <source>
        <dbReference type="EMBL" id="RSH88761.1"/>
    </source>
</evidence>
<dbReference type="EC" id="3.4.24.-" evidence="8"/>
<evidence type="ECO:0000256" key="5">
    <source>
        <dbReference type="ARBA" id="ARBA00022723"/>
    </source>
</evidence>
<evidence type="ECO:0000256" key="1">
    <source>
        <dbReference type="ARBA" id="ARBA00004137"/>
    </source>
</evidence>
<protein>
    <recommendedName>
        <fullName evidence="3 8">Mitochondrial inner membrane protease ATP23</fullName>
        <ecNumber evidence="8">3.4.24.-</ecNumber>
    </recommendedName>
</protein>
<evidence type="ECO:0000256" key="8">
    <source>
        <dbReference type="RuleBase" id="RU364057"/>
    </source>
</evidence>
<evidence type="ECO:0000256" key="3">
    <source>
        <dbReference type="ARBA" id="ARBA00014615"/>
    </source>
</evidence>
<reference evidence="10 11" key="1">
    <citation type="submission" date="2018-11" db="EMBL/GenBank/DDBJ databases">
        <title>Genome sequence of Saitozyma podzolica DSM 27192.</title>
        <authorList>
            <person name="Aliyu H."/>
            <person name="Gorte O."/>
            <person name="Ochsenreither K."/>
        </authorList>
    </citation>
    <scope>NUCLEOTIDE SEQUENCE [LARGE SCALE GENOMIC DNA]</scope>
    <source>
        <strain evidence="10 11">DSM 27192</strain>
    </source>
</reference>
<comment type="similarity">
    <text evidence="2 8">Belongs to the peptidase M76 family.</text>
</comment>
<dbReference type="GO" id="GO:0004222">
    <property type="term" value="F:metalloendopeptidase activity"/>
    <property type="evidence" value="ECO:0007669"/>
    <property type="project" value="InterPro"/>
</dbReference>
<dbReference type="EMBL" id="RSCD01000016">
    <property type="protein sequence ID" value="RSH88761.1"/>
    <property type="molecule type" value="Genomic_DNA"/>
</dbReference>
<dbReference type="Proteomes" id="UP000279259">
    <property type="component" value="Unassembled WGS sequence"/>
</dbReference>
<name>A0A427YC71_9TREE</name>
<dbReference type="OrthoDB" id="285308at2759"/>
<keyword evidence="5 8" id="KW-0479">Metal-binding</keyword>
<dbReference type="PANTHER" id="PTHR21711">
    <property type="entry name" value="MITOCHONDRIAL INNER MEMBRANE PROTEASE"/>
    <property type="match status" value="1"/>
</dbReference>
<keyword evidence="11" id="KW-1185">Reference proteome</keyword>
<evidence type="ECO:0000256" key="2">
    <source>
        <dbReference type="ARBA" id="ARBA00009915"/>
    </source>
</evidence>
<feature type="compositionally biased region" description="Polar residues" evidence="9">
    <location>
        <begin position="1"/>
        <end position="15"/>
    </location>
</feature>
<dbReference type="GO" id="GO:0033615">
    <property type="term" value="P:mitochondrial proton-transporting ATP synthase complex assembly"/>
    <property type="evidence" value="ECO:0007669"/>
    <property type="project" value="TreeGrafter"/>
</dbReference>
<dbReference type="GO" id="GO:0046872">
    <property type="term" value="F:metal ion binding"/>
    <property type="evidence" value="ECO:0007669"/>
    <property type="project" value="UniProtKB-KW"/>
</dbReference>
<organism evidence="10 11">
    <name type="scientific">Saitozyma podzolica</name>
    <dbReference type="NCBI Taxonomy" id="1890683"/>
    <lineage>
        <taxon>Eukaryota</taxon>
        <taxon>Fungi</taxon>
        <taxon>Dikarya</taxon>
        <taxon>Basidiomycota</taxon>
        <taxon>Agaricomycotina</taxon>
        <taxon>Tremellomycetes</taxon>
        <taxon>Tremellales</taxon>
        <taxon>Trimorphomycetaceae</taxon>
        <taxon>Saitozyma</taxon>
    </lineage>
</organism>
<comment type="caution">
    <text evidence="10">The sequence shown here is derived from an EMBL/GenBank/DDBJ whole genome shotgun (WGS) entry which is preliminary data.</text>
</comment>
<keyword evidence="8" id="KW-0472">Membrane</keyword>
<keyword evidence="8" id="KW-0999">Mitochondrion inner membrane</keyword>
<feature type="region of interest" description="Disordered" evidence="9">
    <location>
        <begin position="1"/>
        <end position="32"/>
    </location>
</feature>
<comment type="subcellular location">
    <subcellularLocation>
        <location evidence="1 8">Mitochondrion inner membrane</location>
        <topology evidence="1 8">Peripheral membrane protein</topology>
        <orientation evidence="1 8">Intermembrane side</orientation>
    </subcellularLocation>
</comment>
<dbReference type="Pfam" id="PF09768">
    <property type="entry name" value="Peptidase_M76"/>
    <property type="match status" value="1"/>
</dbReference>
<keyword evidence="4 8" id="KW-0645">Protease</keyword>
<evidence type="ECO:0000256" key="9">
    <source>
        <dbReference type="SAM" id="MobiDB-lite"/>
    </source>
</evidence>
<dbReference type="STRING" id="1890683.A0A427YC71"/>
<evidence type="ECO:0000256" key="6">
    <source>
        <dbReference type="ARBA" id="ARBA00022801"/>
    </source>
</evidence>
<comment type="function">
    <text evidence="8">Has a dual role in the assembly of mitochondrial ATPase.</text>
</comment>
<keyword evidence="7 8" id="KW-0482">Metalloprotease</keyword>
<evidence type="ECO:0000256" key="4">
    <source>
        <dbReference type="ARBA" id="ARBA00022670"/>
    </source>
</evidence>
<dbReference type="AlphaFoldDB" id="A0A427YC71"/>
<keyword evidence="6 8" id="KW-0378">Hydrolase</keyword>
<keyword evidence="8" id="KW-0496">Mitochondrion</keyword>